<protein>
    <submittedName>
        <fullName evidence="2">Uncharacterized protein</fullName>
    </submittedName>
</protein>
<feature type="region of interest" description="Disordered" evidence="1">
    <location>
        <begin position="182"/>
        <end position="205"/>
    </location>
</feature>
<keyword evidence="3" id="KW-1185">Reference proteome</keyword>
<dbReference type="EMBL" id="JBEZUR010000003">
    <property type="protein sequence ID" value="MEU3553373.1"/>
    <property type="molecule type" value="Genomic_DNA"/>
</dbReference>
<sequence>MRKPATTAMTTTRHEQQLRQLERYLRDSERILAAWDAYSDEHTDNDGWPLDPDSYGRRAAQRDAETWRAFDRVRGSAKELLATAERELRRIPSTLSRSCWPWQLGVLEQSLEQINELQRQWLRTRETLPWDAVPGTDAYDDTIGERNEEAWHPLSEWRDHGQALLDIHTTLQHASVLHQALTRRRTTTATAPADSPSTRRPRPRV</sequence>
<accession>A0ABV2YCD0</accession>
<dbReference type="Proteomes" id="UP001550850">
    <property type="component" value="Unassembled WGS sequence"/>
</dbReference>
<organism evidence="2 3">
    <name type="scientific">Streptomyces fragilis</name>
    <dbReference type="NCBI Taxonomy" id="67301"/>
    <lineage>
        <taxon>Bacteria</taxon>
        <taxon>Bacillati</taxon>
        <taxon>Actinomycetota</taxon>
        <taxon>Actinomycetes</taxon>
        <taxon>Kitasatosporales</taxon>
        <taxon>Streptomycetaceae</taxon>
        <taxon>Streptomyces</taxon>
    </lineage>
</organism>
<dbReference type="RefSeq" id="WP_159105558.1">
    <property type="nucleotide sequence ID" value="NZ_BEVZ01000002.1"/>
</dbReference>
<reference evidence="2 3" key="1">
    <citation type="submission" date="2024-06" db="EMBL/GenBank/DDBJ databases">
        <title>The Natural Products Discovery Center: Release of the First 8490 Sequenced Strains for Exploring Actinobacteria Biosynthetic Diversity.</title>
        <authorList>
            <person name="Kalkreuter E."/>
            <person name="Kautsar S.A."/>
            <person name="Yang D."/>
            <person name="Bader C.D."/>
            <person name="Teijaro C.N."/>
            <person name="Fluegel L."/>
            <person name="Davis C.M."/>
            <person name="Simpson J.R."/>
            <person name="Lauterbach L."/>
            <person name="Steele A.D."/>
            <person name="Gui C."/>
            <person name="Meng S."/>
            <person name="Li G."/>
            <person name="Viehrig K."/>
            <person name="Ye F."/>
            <person name="Su P."/>
            <person name="Kiefer A.F."/>
            <person name="Nichols A."/>
            <person name="Cepeda A.J."/>
            <person name="Yan W."/>
            <person name="Fan B."/>
            <person name="Jiang Y."/>
            <person name="Adhikari A."/>
            <person name="Zheng C.-J."/>
            <person name="Schuster L."/>
            <person name="Cowan T.M."/>
            <person name="Smanski M.J."/>
            <person name="Chevrette M.G."/>
            <person name="De Carvalho L.P.S."/>
            <person name="Shen B."/>
        </authorList>
    </citation>
    <scope>NUCLEOTIDE SEQUENCE [LARGE SCALE GENOMIC DNA]</scope>
    <source>
        <strain evidence="2 3">NPDC038104</strain>
    </source>
</reference>
<evidence type="ECO:0000313" key="3">
    <source>
        <dbReference type="Proteomes" id="UP001550850"/>
    </source>
</evidence>
<evidence type="ECO:0000313" key="2">
    <source>
        <dbReference type="EMBL" id="MEU3553373.1"/>
    </source>
</evidence>
<evidence type="ECO:0000256" key="1">
    <source>
        <dbReference type="SAM" id="MobiDB-lite"/>
    </source>
</evidence>
<gene>
    <name evidence="2" type="ORF">AB0E65_03890</name>
</gene>
<feature type="compositionally biased region" description="Low complexity" evidence="1">
    <location>
        <begin position="187"/>
        <end position="198"/>
    </location>
</feature>
<comment type="caution">
    <text evidence="2">The sequence shown here is derived from an EMBL/GenBank/DDBJ whole genome shotgun (WGS) entry which is preliminary data.</text>
</comment>
<name>A0ABV2YCD0_9ACTN</name>
<proteinExistence type="predicted"/>